<dbReference type="SUPFAM" id="SSF53901">
    <property type="entry name" value="Thiolase-like"/>
    <property type="match status" value="1"/>
</dbReference>
<name>A0A9Q0XNM2_9SAUR</name>
<keyword evidence="1" id="KW-0596">Phosphopantetheine</keyword>
<dbReference type="InterPro" id="IPR016039">
    <property type="entry name" value="Thiolase-like"/>
</dbReference>
<dbReference type="SMART" id="SM00825">
    <property type="entry name" value="PKS_KS"/>
    <property type="match status" value="1"/>
</dbReference>
<dbReference type="CDD" id="cd00833">
    <property type="entry name" value="PKS"/>
    <property type="match status" value="1"/>
</dbReference>
<keyword evidence="5" id="KW-1185">Reference proteome</keyword>
<dbReference type="InterPro" id="IPR050091">
    <property type="entry name" value="PKS_NRPS_Biosynth_Enz"/>
</dbReference>
<dbReference type="EMBL" id="JAPFRF010000009">
    <property type="protein sequence ID" value="KAJ7322223.1"/>
    <property type="molecule type" value="Genomic_DNA"/>
</dbReference>
<comment type="caution">
    <text evidence="4">The sequence shown here is derived from an EMBL/GenBank/DDBJ whole genome shotgun (WGS) entry which is preliminary data.</text>
</comment>
<dbReference type="InterPro" id="IPR020841">
    <property type="entry name" value="PKS_Beta-ketoAc_synthase_dom"/>
</dbReference>
<sequence length="291" mass="31842">MASETEIAVVGIGCNFPGGEGIDSFWKVIENGRNCTREIPPEKINIREWYYPHDNKLGKIRTTHAALLDEFNVFDNKLFGISNEEAEQMDPRRKLLLECTYRALEDAGLTTENISGTRTGVFVGLMNQDYEAITSRAASKTDHHDTKGRAMSTAANQISYTFNLTGPSLVIDTASSSFLSALHFGYKAIKQGDCEAAVCAGVHCIIDPGKFVSLCNPKMLSPDGRPFSRKGAVYGRGEGCGVLFLKPLIKVILDTVGGGKQLDQRAPDKGTSRFAMCNKCCLAARKQCMRL</sequence>
<evidence type="ECO:0000313" key="4">
    <source>
        <dbReference type="EMBL" id="KAJ7322223.1"/>
    </source>
</evidence>
<dbReference type="Proteomes" id="UP001142489">
    <property type="component" value="Unassembled WGS sequence"/>
</dbReference>
<dbReference type="Pfam" id="PF00109">
    <property type="entry name" value="ketoacyl-synt"/>
    <property type="match status" value="1"/>
</dbReference>
<proteinExistence type="predicted"/>
<evidence type="ECO:0000256" key="1">
    <source>
        <dbReference type="ARBA" id="ARBA00022450"/>
    </source>
</evidence>
<evidence type="ECO:0000259" key="3">
    <source>
        <dbReference type="PROSITE" id="PS52004"/>
    </source>
</evidence>
<keyword evidence="2" id="KW-0597">Phosphoprotein</keyword>
<accession>A0A9Q0XNM2</accession>
<protein>
    <recommendedName>
        <fullName evidence="3">Ketosynthase family 3 (KS3) domain-containing protein</fullName>
    </recommendedName>
</protein>
<evidence type="ECO:0000313" key="5">
    <source>
        <dbReference type="Proteomes" id="UP001142489"/>
    </source>
</evidence>
<dbReference type="OrthoDB" id="329835at2759"/>
<dbReference type="PANTHER" id="PTHR43775:SF37">
    <property type="entry name" value="SI:DKEY-61P9.11"/>
    <property type="match status" value="1"/>
</dbReference>
<dbReference type="GO" id="GO:0004312">
    <property type="term" value="F:fatty acid synthase activity"/>
    <property type="evidence" value="ECO:0007669"/>
    <property type="project" value="TreeGrafter"/>
</dbReference>
<evidence type="ECO:0000256" key="2">
    <source>
        <dbReference type="ARBA" id="ARBA00022553"/>
    </source>
</evidence>
<gene>
    <name evidence="4" type="ORF">JRQ81_018510</name>
</gene>
<dbReference type="Gene3D" id="3.40.47.10">
    <property type="match status" value="1"/>
</dbReference>
<dbReference type="PROSITE" id="PS52004">
    <property type="entry name" value="KS3_2"/>
    <property type="match status" value="1"/>
</dbReference>
<feature type="domain" description="Ketosynthase family 3 (KS3)" evidence="3">
    <location>
        <begin position="4"/>
        <end position="291"/>
    </location>
</feature>
<dbReference type="InterPro" id="IPR014030">
    <property type="entry name" value="Ketoacyl_synth_N"/>
</dbReference>
<dbReference type="PANTHER" id="PTHR43775">
    <property type="entry name" value="FATTY ACID SYNTHASE"/>
    <property type="match status" value="1"/>
</dbReference>
<dbReference type="GO" id="GO:0006633">
    <property type="term" value="P:fatty acid biosynthetic process"/>
    <property type="evidence" value="ECO:0007669"/>
    <property type="project" value="TreeGrafter"/>
</dbReference>
<organism evidence="4 5">
    <name type="scientific">Phrynocephalus forsythii</name>
    <dbReference type="NCBI Taxonomy" id="171643"/>
    <lineage>
        <taxon>Eukaryota</taxon>
        <taxon>Metazoa</taxon>
        <taxon>Chordata</taxon>
        <taxon>Craniata</taxon>
        <taxon>Vertebrata</taxon>
        <taxon>Euteleostomi</taxon>
        <taxon>Lepidosauria</taxon>
        <taxon>Squamata</taxon>
        <taxon>Bifurcata</taxon>
        <taxon>Unidentata</taxon>
        <taxon>Episquamata</taxon>
        <taxon>Toxicofera</taxon>
        <taxon>Iguania</taxon>
        <taxon>Acrodonta</taxon>
        <taxon>Agamidae</taxon>
        <taxon>Agaminae</taxon>
        <taxon>Phrynocephalus</taxon>
    </lineage>
</organism>
<reference evidence="4" key="1">
    <citation type="journal article" date="2023" name="DNA Res.">
        <title>Chromosome-level genome assembly of Phrynocephalus forsythii using third-generation DNA sequencing and Hi-C analysis.</title>
        <authorList>
            <person name="Qi Y."/>
            <person name="Zhao W."/>
            <person name="Zhao Y."/>
            <person name="Niu C."/>
            <person name="Cao S."/>
            <person name="Zhang Y."/>
        </authorList>
    </citation>
    <scope>NUCLEOTIDE SEQUENCE</scope>
    <source>
        <tissue evidence="4">Muscle</tissue>
    </source>
</reference>
<dbReference type="AlphaFoldDB" id="A0A9Q0XNM2"/>